<accession>A0A914XTP1</accession>
<protein>
    <submittedName>
        <fullName evidence="4">Uncharacterized protein</fullName>
    </submittedName>
</protein>
<feature type="region of interest" description="Disordered" evidence="2">
    <location>
        <begin position="268"/>
        <end position="288"/>
    </location>
</feature>
<keyword evidence="1" id="KW-0103">Bromodomain</keyword>
<evidence type="ECO:0000313" key="3">
    <source>
        <dbReference type="Proteomes" id="UP000887577"/>
    </source>
</evidence>
<dbReference type="InterPro" id="IPR036427">
    <property type="entry name" value="Bromodomain-like_sf"/>
</dbReference>
<evidence type="ECO:0000256" key="1">
    <source>
        <dbReference type="ARBA" id="ARBA00023117"/>
    </source>
</evidence>
<dbReference type="AlphaFoldDB" id="A0A914XTP1"/>
<dbReference type="WBParaSite" id="PSU_v2.g10337.t1">
    <property type="protein sequence ID" value="PSU_v2.g10337.t1"/>
    <property type="gene ID" value="PSU_v2.g10337"/>
</dbReference>
<reference evidence="4" key="1">
    <citation type="submission" date="2022-11" db="UniProtKB">
        <authorList>
            <consortium name="WormBaseParasite"/>
        </authorList>
    </citation>
    <scope>IDENTIFICATION</scope>
</reference>
<evidence type="ECO:0000313" key="4">
    <source>
        <dbReference type="WBParaSite" id="PSU_v2.g10337.t1"/>
    </source>
</evidence>
<organism evidence="3 4">
    <name type="scientific">Panagrolaimus superbus</name>
    <dbReference type="NCBI Taxonomy" id="310955"/>
    <lineage>
        <taxon>Eukaryota</taxon>
        <taxon>Metazoa</taxon>
        <taxon>Ecdysozoa</taxon>
        <taxon>Nematoda</taxon>
        <taxon>Chromadorea</taxon>
        <taxon>Rhabditida</taxon>
        <taxon>Tylenchina</taxon>
        <taxon>Panagrolaimomorpha</taxon>
        <taxon>Panagrolaimoidea</taxon>
        <taxon>Panagrolaimidae</taxon>
        <taxon>Panagrolaimus</taxon>
    </lineage>
</organism>
<sequence>MWFDADIINEEENNIIDDGGGSDCDSGVNDNISDINTISDIEDNLEPVDMEVINYVYNNQQQQLEYHQLHHLHPIIEADDETASIDSGADFSENKLELLDADVCNVEDCNDIDSIIADPTIRVAGIANDWINFDDKNKKYNITYKIEPFISEYGNIFTNKLEYMLHVVIPKLHQHADSDIFAKLKPQRINPNFKGSLERYLSLEVIEQRILHCFYSDYGHCLNDFEMLLFFNTFPKEIYNFEHKDSIGIFFRKLLHRLPHEEIELPPPQYKSSISSSTTSPTITCRRRKRKLSFSSSINDDEATASKKKRALIISTNDLLNRFKAFSPSAN</sequence>
<feature type="compositionally biased region" description="Low complexity" evidence="2">
    <location>
        <begin position="272"/>
        <end position="284"/>
    </location>
</feature>
<dbReference type="Proteomes" id="UP000887577">
    <property type="component" value="Unplaced"/>
</dbReference>
<proteinExistence type="predicted"/>
<dbReference type="SUPFAM" id="SSF47370">
    <property type="entry name" value="Bromodomain"/>
    <property type="match status" value="1"/>
</dbReference>
<keyword evidence="3" id="KW-1185">Reference proteome</keyword>
<evidence type="ECO:0000256" key="2">
    <source>
        <dbReference type="SAM" id="MobiDB-lite"/>
    </source>
</evidence>
<name>A0A914XTP1_9BILA</name>